<proteinExistence type="predicted"/>
<comment type="caution">
    <text evidence="2">The sequence shown here is derived from an EMBL/GenBank/DDBJ whole genome shotgun (WGS) entry which is preliminary data.</text>
</comment>
<feature type="chain" id="PRO_5026008716" evidence="1">
    <location>
        <begin position="25"/>
        <end position="156"/>
    </location>
</feature>
<dbReference type="EMBL" id="JAAKGT010000003">
    <property type="protein sequence ID" value="NGM49716.1"/>
    <property type="molecule type" value="Genomic_DNA"/>
</dbReference>
<dbReference type="RefSeq" id="WP_165257893.1">
    <property type="nucleotide sequence ID" value="NZ_JAAKGT010000003.1"/>
</dbReference>
<dbReference type="AlphaFoldDB" id="A0A6G4QVP6"/>
<reference evidence="2" key="1">
    <citation type="submission" date="2020-02" db="EMBL/GenBank/DDBJ databases">
        <authorList>
            <person name="Gao J."/>
            <person name="Sun J."/>
        </authorList>
    </citation>
    <scope>NUCLEOTIDE SEQUENCE</scope>
    <source>
        <strain evidence="2">602-2</strain>
    </source>
</reference>
<keyword evidence="1" id="KW-0732">Signal</keyword>
<gene>
    <name evidence="2" type="ORF">G5B46_08885</name>
</gene>
<name>A0A6G4QVP6_9CAUL</name>
<accession>A0A6G4QVP6</accession>
<feature type="signal peptide" evidence="1">
    <location>
        <begin position="1"/>
        <end position="24"/>
    </location>
</feature>
<sequence length="156" mass="16373">MSLISRLFAPVLMAGALVAASAQAQVITPNPTTFTVEGVMNIEAWASCNFTMTFDVPAGGTSATVTNAVVTGGYGCEQVSFTGAPWNVRVAPDRLYIDDFEMLLAPAYPTGKQTLEVYWTNGSGGYASGGVFFTLLGYYGTMGHFGVTSSTPISIN</sequence>
<evidence type="ECO:0000313" key="2">
    <source>
        <dbReference type="EMBL" id="NGM49716.1"/>
    </source>
</evidence>
<organism evidence="2">
    <name type="scientific">Caulobacter sp. 602-2</name>
    <dbReference type="NCBI Taxonomy" id="2710887"/>
    <lineage>
        <taxon>Bacteria</taxon>
        <taxon>Pseudomonadati</taxon>
        <taxon>Pseudomonadota</taxon>
        <taxon>Alphaproteobacteria</taxon>
        <taxon>Caulobacterales</taxon>
        <taxon>Caulobacteraceae</taxon>
        <taxon>Caulobacter</taxon>
    </lineage>
</organism>
<protein>
    <submittedName>
        <fullName evidence="2">Uncharacterized protein</fullName>
    </submittedName>
</protein>
<evidence type="ECO:0000256" key="1">
    <source>
        <dbReference type="SAM" id="SignalP"/>
    </source>
</evidence>